<gene>
    <name evidence="1" type="ORF">HKD24_04075</name>
</gene>
<name>A0ABR9Y375_9PROT</name>
<organism evidence="1 2">
    <name type="scientific">Gluconobacter vitians</name>
    <dbReference type="NCBI Taxonomy" id="2728102"/>
    <lineage>
        <taxon>Bacteria</taxon>
        <taxon>Pseudomonadati</taxon>
        <taxon>Pseudomonadota</taxon>
        <taxon>Alphaproteobacteria</taxon>
        <taxon>Acetobacterales</taxon>
        <taxon>Acetobacteraceae</taxon>
        <taxon>Gluconobacter</taxon>
    </lineage>
</organism>
<evidence type="ECO:0000313" key="1">
    <source>
        <dbReference type="EMBL" id="MBF0858393.1"/>
    </source>
</evidence>
<keyword evidence="2" id="KW-1185">Reference proteome</keyword>
<sequence>MGTVPLWIGGQPNCNTGAQAGKTAAQTGTVQHAFTGIWDYALPDTELSSVQSLLQSWGKKYGKSL</sequence>
<accession>A0ABR9Y375</accession>
<reference evidence="1" key="2">
    <citation type="submission" date="2020-11" db="EMBL/GenBank/DDBJ databases">
        <title>Description of novel Gluconobacter species.</title>
        <authorList>
            <person name="Cleenwerck I."/>
            <person name="Cnockaert M."/>
            <person name="Borremans W."/>
            <person name="Wieme A.D."/>
            <person name="De Vuyst L."/>
            <person name="Vandamme P."/>
        </authorList>
    </citation>
    <scope>NUCLEOTIDE SEQUENCE</scope>
    <source>
        <strain evidence="1">LMG 31484</strain>
    </source>
</reference>
<dbReference type="EMBL" id="JABCQG010000004">
    <property type="protein sequence ID" value="MBF0858393.1"/>
    <property type="molecule type" value="Genomic_DNA"/>
</dbReference>
<reference evidence="1" key="1">
    <citation type="submission" date="2020-04" db="EMBL/GenBank/DDBJ databases">
        <authorList>
            <person name="Sombolestani A."/>
        </authorList>
    </citation>
    <scope>NUCLEOTIDE SEQUENCE</scope>
    <source>
        <strain evidence="1">LMG 31484</strain>
    </source>
</reference>
<proteinExistence type="predicted"/>
<comment type="caution">
    <text evidence="1">The sequence shown here is derived from an EMBL/GenBank/DDBJ whole genome shotgun (WGS) entry which is preliminary data.</text>
</comment>
<protein>
    <submittedName>
        <fullName evidence="1">Uncharacterized protein</fullName>
    </submittedName>
</protein>
<evidence type="ECO:0000313" key="2">
    <source>
        <dbReference type="Proteomes" id="UP000623107"/>
    </source>
</evidence>
<dbReference type="Proteomes" id="UP000623107">
    <property type="component" value="Unassembled WGS sequence"/>
</dbReference>